<dbReference type="AlphaFoldDB" id="A0A0F9BE29"/>
<protein>
    <submittedName>
        <fullName evidence="1">Uncharacterized protein</fullName>
    </submittedName>
</protein>
<dbReference type="Pfam" id="PF09491">
    <property type="entry name" value="RE_AlwI"/>
    <property type="match status" value="1"/>
</dbReference>
<feature type="non-terminal residue" evidence="1">
    <location>
        <position position="1"/>
    </location>
</feature>
<dbReference type="EMBL" id="LAZR01052558">
    <property type="protein sequence ID" value="KKK82686.1"/>
    <property type="molecule type" value="Genomic_DNA"/>
</dbReference>
<feature type="non-terminal residue" evidence="1">
    <location>
        <position position="409"/>
    </location>
</feature>
<name>A0A0F9BE29_9ZZZZ</name>
<organism evidence="1">
    <name type="scientific">marine sediment metagenome</name>
    <dbReference type="NCBI Taxonomy" id="412755"/>
    <lineage>
        <taxon>unclassified sequences</taxon>
        <taxon>metagenomes</taxon>
        <taxon>ecological metagenomes</taxon>
    </lineage>
</organism>
<sequence length="409" mass="48265">ILNTLRTMTEVDKAVKFIKKYRKGLGRIRKEGRDAISRYITQQQCNMARLLYKDEIEERLEYLRIYYKSKKYTKDKELLRMIVRSGKGSSTAKAIKLAVELADIKRQGASLKELEKHFLSYYLILKSSSWKDYIDVTARYFRTSGLLTIHRSRINIAEPHGDIVEWILSCKWQLKKKGDYLEYLHNRTLPALPQDKTAYLWQTTEKTLRDVIKLSKATKVQIEPKAVKIDKDITDPLILRRQLLRLTNAKRELKEYEYMLLLHREANEIDKIIEYFDSIKHNDILGHRPTHFEWNVWRGFLAIDRLSKFPHECRNFDIDDDLQPRSYAPGGKPDMVFYYKDYILVVEVTLSTGETQYNTEHEPVPRHVVRVMGQEKGRDVYSLFIAPQIQINTAIHFYAMMTSVPYISS</sequence>
<reference evidence="1" key="1">
    <citation type="journal article" date="2015" name="Nature">
        <title>Complex archaea that bridge the gap between prokaryotes and eukaryotes.</title>
        <authorList>
            <person name="Spang A."/>
            <person name="Saw J.H."/>
            <person name="Jorgensen S.L."/>
            <person name="Zaremba-Niedzwiedzka K."/>
            <person name="Martijn J."/>
            <person name="Lind A.E."/>
            <person name="van Eijk R."/>
            <person name="Schleper C."/>
            <person name="Guy L."/>
            <person name="Ettema T.J."/>
        </authorList>
    </citation>
    <scope>NUCLEOTIDE SEQUENCE</scope>
</reference>
<proteinExistence type="predicted"/>
<gene>
    <name evidence="1" type="ORF">LCGC14_2800910</name>
</gene>
<dbReference type="Gene3D" id="3.40.91.50">
    <property type="match status" value="1"/>
</dbReference>
<comment type="caution">
    <text evidence="1">The sequence shown here is derived from an EMBL/GenBank/DDBJ whole genome shotgun (WGS) entry which is preliminary data.</text>
</comment>
<evidence type="ECO:0000313" key="1">
    <source>
        <dbReference type="EMBL" id="KKK82686.1"/>
    </source>
</evidence>
<accession>A0A0F9BE29</accession>
<dbReference type="InterPro" id="IPR018573">
    <property type="entry name" value="Restrct_endonuc_II_AlwI"/>
</dbReference>